<gene>
    <name evidence="1" type="ORF">N7E81_07120</name>
</gene>
<dbReference type="EMBL" id="CP106735">
    <property type="protein sequence ID" value="UXX80869.1"/>
    <property type="molecule type" value="Genomic_DNA"/>
</dbReference>
<dbReference type="PROSITE" id="PS51257">
    <property type="entry name" value="PROKAR_LIPOPROTEIN"/>
    <property type="match status" value="1"/>
</dbReference>
<dbReference type="SUPFAM" id="SSF51556">
    <property type="entry name" value="Metallo-dependent hydrolases"/>
    <property type="match status" value="1"/>
</dbReference>
<name>A0ABY6D4Z9_9BACT</name>
<organism evidence="1 2">
    <name type="scientific">Reichenbachiella carrageenanivorans</name>
    <dbReference type="NCBI Taxonomy" id="2979869"/>
    <lineage>
        <taxon>Bacteria</taxon>
        <taxon>Pseudomonadati</taxon>
        <taxon>Bacteroidota</taxon>
        <taxon>Cytophagia</taxon>
        <taxon>Cytophagales</taxon>
        <taxon>Reichenbachiellaceae</taxon>
        <taxon>Reichenbachiella</taxon>
    </lineage>
</organism>
<dbReference type="RefSeq" id="WP_263052598.1">
    <property type="nucleotide sequence ID" value="NZ_CP106735.1"/>
</dbReference>
<evidence type="ECO:0000313" key="1">
    <source>
        <dbReference type="EMBL" id="UXX80869.1"/>
    </source>
</evidence>
<dbReference type="Gene3D" id="3.20.20.140">
    <property type="entry name" value="Metal-dependent hydrolases"/>
    <property type="match status" value="1"/>
</dbReference>
<dbReference type="PANTHER" id="PTHR10443">
    <property type="entry name" value="MICROSOMAL DIPEPTIDASE"/>
    <property type="match status" value="1"/>
</dbReference>
<dbReference type="InterPro" id="IPR032466">
    <property type="entry name" value="Metal_Hydrolase"/>
</dbReference>
<dbReference type="PROSITE" id="PS51365">
    <property type="entry name" value="RENAL_DIPEPTIDASE_2"/>
    <property type="match status" value="1"/>
</dbReference>
<evidence type="ECO:0000313" key="2">
    <source>
        <dbReference type="Proteomes" id="UP001062165"/>
    </source>
</evidence>
<sequence>MKDLILNAALVVIVLTGCNPPPKETATTPPDLKTQAETLAHTYIITDGHIDLPYKLAKEGYMAKGEIPNLSGEIDGNFDYEKAHKGGLDAPFMSIYIPASLQKTAGASKALADSLITMVEQIATTYPKHFSLAGSPTEVQQNFEKGLISLPMGMENGSPLGDDLSNIKYFYERGIRYITLTHSKNNLICDSSYDPNRKWNGLSPFGQEVVREMNAQGIMVDVSHVSDSTFYQIMAMTDVPCIASHSSVRKFTPGFERNMSDDMIKMLAKKGGVIQINFGSTFLSQKSRQLYDSAKVALNTFKTEYPQASDSAITAFSNQWLIDHNFFADVKDAADHIDHVVQLVGIDYVGLGSDFDGVGNSLPTSLKTAADYPKLIAELLERGYTETDIEKICYKNVFRVWSATLSAAGKS</sequence>
<dbReference type="Pfam" id="PF01244">
    <property type="entry name" value="Peptidase_M19"/>
    <property type="match status" value="1"/>
</dbReference>
<dbReference type="PANTHER" id="PTHR10443:SF12">
    <property type="entry name" value="DIPEPTIDASE"/>
    <property type="match status" value="1"/>
</dbReference>
<protein>
    <submittedName>
        <fullName evidence="1">Dipeptidase</fullName>
    </submittedName>
</protein>
<reference evidence="1" key="1">
    <citation type="submission" date="2022-10" db="EMBL/GenBank/DDBJ databases">
        <title>Comparative genomics and taxonomic characterization of three novel marine species of genus Reichenbachiella exhibiting antioxidant and polysaccharide degradation activities.</title>
        <authorList>
            <person name="Muhammad N."/>
            <person name="Lee Y.-J."/>
            <person name="Ko J."/>
            <person name="Kim S.-G."/>
        </authorList>
    </citation>
    <scope>NUCLEOTIDE SEQUENCE</scope>
    <source>
        <strain evidence="1">Wsw4-B4</strain>
    </source>
</reference>
<dbReference type="Proteomes" id="UP001062165">
    <property type="component" value="Chromosome"/>
</dbReference>
<proteinExistence type="predicted"/>
<accession>A0ABY6D4Z9</accession>
<keyword evidence="2" id="KW-1185">Reference proteome</keyword>
<dbReference type="InterPro" id="IPR008257">
    <property type="entry name" value="Pept_M19"/>
</dbReference>
<dbReference type="CDD" id="cd01301">
    <property type="entry name" value="rDP_like"/>
    <property type="match status" value="1"/>
</dbReference>